<reference evidence="1" key="1">
    <citation type="submission" date="2017-05" db="UniProtKB">
        <authorList>
            <consortium name="EnsemblMetazoa"/>
        </authorList>
    </citation>
    <scope>IDENTIFICATION</scope>
</reference>
<evidence type="ECO:0000313" key="1">
    <source>
        <dbReference type="EnsemblMetazoa" id="Aqu2.1.00127_001"/>
    </source>
</evidence>
<dbReference type="EnsemblMetazoa" id="Aqu2.1.00127_001">
    <property type="protein sequence ID" value="Aqu2.1.00127_001"/>
    <property type="gene ID" value="Aqu2.1.00127"/>
</dbReference>
<dbReference type="AlphaFoldDB" id="A0A1X7SDI9"/>
<evidence type="ECO:0008006" key="2">
    <source>
        <dbReference type="Google" id="ProtNLM"/>
    </source>
</evidence>
<name>A0A1X7SDI9_AMPQE</name>
<organism evidence="1">
    <name type="scientific">Amphimedon queenslandica</name>
    <name type="common">Sponge</name>
    <dbReference type="NCBI Taxonomy" id="400682"/>
    <lineage>
        <taxon>Eukaryota</taxon>
        <taxon>Metazoa</taxon>
        <taxon>Porifera</taxon>
        <taxon>Demospongiae</taxon>
        <taxon>Heteroscleromorpha</taxon>
        <taxon>Haplosclerida</taxon>
        <taxon>Niphatidae</taxon>
        <taxon>Amphimedon</taxon>
    </lineage>
</organism>
<proteinExistence type="predicted"/>
<sequence length="54" mass="6493">MSVLYYQTYSIWFIVNKLYYETEPETIRKLDFTDFLSIIIAVWTMTVAVKCSQE</sequence>
<protein>
    <recommendedName>
        <fullName evidence="2">Ion transport domain-containing protein</fullName>
    </recommendedName>
</protein>
<accession>A0A1X7SDI9</accession>
<dbReference type="InParanoid" id="A0A1X7SDI9"/>